<keyword evidence="2" id="KW-1185">Reference proteome</keyword>
<reference evidence="2" key="1">
    <citation type="submission" date="2015-01" db="EMBL/GenBank/DDBJ databases">
        <authorList>
            <person name="Paterson Steve"/>
        </authorList>
    </citation>
    <scope>NUCLEOTIDE SEQUENCE [LARGE SCALE GENOMIC DNA]</scope>
    <source>
        <strain evidence="2">OBR1</strain>
    </source>
</reference>
<dbReference type="EMBL" id="CGIG01000001">
    <property type="protein sequence ID" value="CPR17175.1"/>
    <property type="molecule type" value="Genomic_DNA"/>
</dbReference>
<gene>
    <name evidence="1" type="ORF">BN1221_02493</name>
</gene>
<organism evidence="1 2">
    <name type="scientific">Brenneria goodwinii</name>
    <dbReference type="NCBI Taxonomy" id="1109412"/>
    <lineage>
        <taxon>Bacteria</taxon>
        <taxon>Pseudomonadati</taxon>
        <taxon>Pseudomonadota</taxon>
        <taxon>Gammaproteobacteria</taxon>
        <taxon>Enterobacterales</taxon>
        <taxon>Pectobacteriaceae</taxon>
        <taxon>Brenneria</taxon>
    </lineage>
</organism>
<evidence type="ECO:0000313" key="2">
    <source>
        <dbReference type="Proteomes" id="UP000044377"/>
    </source>
</evidence>
<proteinExistence type="predicted"/>
<sequence>MKGLKKQRDQSVISEYIQEGRKLAELAASGVITVENALNNRQQSILKQTEE</sequence>
<dbReference type="Proteomes" id="UP000044377">
    <property type="component" value="Unassembled WGS sequence"/>
</dbReference>
<dbReference type="AlphaFoldDB" id="A0A0G4JWI7"/>
<dbReference type="GeneID" id="70909844"/>
<dbReference type="RefSeq" id="WP_156186741.1">
    <property type="nucleotide sequence ID" value="NZ_CGIG01000001.1"/>
</dbReference>
<name>A0A0G4JWI7_9GAMM</name>
<evidence type="ECO:0000313" key="1">
    <source>
        <dbReference type="EMBL" id="CPR17175.1"/>
    </source>
</evidence>
<protein>
    <submittedName>
        <fullName evidence="1">Uncharacterized protein</fullName>
    </submittedName>
</protein>
<accession>A0A0G4JWI7</accession>